<gene>
    <name evidence="9" type="ORF">EPUS_06542</name>
</gene>
<dbReference type="PANTHER" id="PTHR39469">
    <property type="entry name" value="CHROMOSOME 1, WHOLE GENOME SHOTGUN SEQUENCE"/>
    <property type="match status" value="1"/>
</dbReference>
<dbReference type="GeneID" id="19241482"/>
<feature type="transmembrane region" description="Helical" evidence="6">
    <location>
        <begin position="321"/>
        <end position="339"/>
    </location>
</feature>
<feature type="transmembrane region" description="Helical" evidence="6">
    <location>
        <begin position="212"/>
        <end position="228"/>
    </location>
</feature>
<dbReference type="InterPro" id="IPR025256">
    <property type="entry name" value="TM7S3/TM198-like_dom"/>
</dbReference>
<feature type="compositionally biased region" description="Polar residues" evidence="5">
    <location>
        <begin position="642"/>
        <end position="672"/>
    </location>
</feature>
<feature type="compositionally biased region" description="Polar residues" evidence="5">
    <location>
        <begin position="90"/>
        <end position="108"/>
    </location>
</feature>
<feature type="region of interest" description="Disordered" evidence="5">
    <location>
        <begin position="36"/>
        <end position="115"/>
    </location>
</feature>
<keyword evidence="10" id="KW-1185">Reference proteome</keyword>
<feature type="transmembrane region" description="Helical" evidence="6">
    <location>
        <begin position="186"/>
        <end position="205"/>
    </location>
</feature>
<feature type="compositionally biased region" description="Polar residues" evidence="5">
    <location>
        <begin position="445"/>
        <end position="458"/>
    </location>
</feature>
<dbReference type="RefSeq" id="XP_007801252.1">
    <property type="nucleotide sequence ID" value="XM_007803061.1"/>
</dbReference>
<dbReference type="AlphaFoldDB" id="U1GMF4"/>
<feature type="region of interest" description="Disordered" evidence="5">
    <location>
        <begin position="400"/>
        <end position="426"/>
    </location>
</feature>
<proteinExistence type="predicted"/>
<dbReference type="EMBL" id="KE720986">
    <property type="protein sequence ID" value="ERF73081.1"/>
    <property type="molecule type" value="Genomic_DNA"/>
</dbReference>
<evidence type="ECO:0000313" key="10">
    <source>
        <dbReference type="Proteomes" id="UP000019373"/>
    </source>
</evidence>
<feature type="compositionally biased region" description="Polar residues" evidence="5">
    <location>
        <begin position="60"/>
        <end position="73"/>
    </location>
</feature>
<evidence type="ECO:0000256" key="2">
    <source>
        <dbReference type="ARBA" id="ARBA00022692"/>
    </source>
</evidence>
<accession>U1GMF4</accession>
<reference evidence="10" key="1">
    <citation type="journal article" date="2014" name="BMC Genomics">
        <title>Genome characteristics reveal the impact of lichenization on lichen-forming fungus Endocarpon pusillum Hedwig (Verrucariales, Ascomycota).</title>
        <authorList>
            <person name="Wang Y.-Y."/>
            <person name="Liu B."/>
            <person name="Zhang X.-Y."/>
            <person name="Zhou Q.-M."/>
            <person name="Zhang T."/>
            <person name="Li H."/>
            <person name="Yu Y.-F."/>
            <person name="Zhang X.-L."/>
            <person name="Hao X.-Y."/>
            <person name="Wang M."/>
            <person name="Wang L."/>
            <person name="Wei J.-C."/>
        </authorList>
    </citation>
    <scope>NUCLEOTIDE SEQUENCE [LARGE SCALE GENOMIC DNA]</scope>
    <source>
        <strain evidence="10">Z07020 / HMAS-L-300199</strain>
    </source>
</reference>
<dbReference type="OMA" id="VQSYRTN"/>
<dbReference type="OrthoDB" id="5377273at2759"/>
<dbReference type="PANTHER" id="PTHR39469:SF1">
    <property type="entry name" value="DUF4203 DOMAIN-CONTAINING PROTEIN"/>
    <property type="match status" value="1"/>
</dbReference>
<dbReference type="GO" id="GO:0016020">
    <property type="term" value="C:membrane"/>
    <property type="evidence" value="ECO:0007669"/>
    <property type="project" value="UniProtKB-SubCell"/>
</dbReference>
<feature type="region of interest" description="Disordered" evidence="5">
    <location>
        <begin position="442"/>
        <end position="472"/>
    </location>
</feature>
<feature type="signal peptide" evidence="7">
    <location>
        <begin position="1"/>
        <end position="21"/>
    </location>
</feature>
<protein>
    <recommendedName>
        <fullName evidence="8">TM7S3/TM198-like domain-containing protein</fullName>
    </recommendedName>
</protein>
<feature type="compositionally biased region" description="Low complexity" evidence="5">
    <location>
        <begin position="820"/>
        <end position="845"/>
    </location>
</feature>
<feature type="chain" id="PRO_5004610204" description="TM7S3/TM198-like domain-containing protein" evidence="7">
    <location>
        <begin position="22"/>
        <end position="1096"/>
    </location>
</feature>
<comment type="subcellular location">
    <subcellularLocation>
        <location evidence="1">Membrane</location>
        <topology evidence="1">Multi-pass membrane protein</topology>
    </subcellularLocation>
</comment>
<keyword evidence="3 6" id="KW-1133">Transmembrane helix</keyword>
<evidence type="ECO:0000256" key="1">
    <source>
        <dbReference type="ARBA" id="ARBA00004141"/>
    </source>
</evidence>
<name>U1GMF4_ENDPU</name>
<feature type="compositionally biased region" description="Polar residues" evidence="5">
    <location>
        <begin position="846"/>
        <end position="857"/>
    </location>
</feature>
<dbReference type="Proteomes" id="UP000019373">
    <property type="component" value="Unassembled WGS sequence"/>
</dbReference>
<feature type="region of interest" description="Disordered" evidence="5">
    <location>
        <begin position="602"/>
        <end position="672"/>
    </location>
</feature>
<evidence type="ECO:0000256" key="4">
    <source>
        <dbReference type="ARBA" id="ARBA00023136"/>
    </source>
</evidence>
<feature type="transmembrane region" description="Helical" evidence="6">
    <location>
        <begin position="155"/>
        <end position="174"/>
    </location>
</feature>
<feature type="compositionally biased region" description="Low complexity" evidence="5">
    <location>
        <begin position="76"/>
        <end position="89"/>
    </location>
</feature>
<dbReference type="eggNOG" id="ENOG502RXUE">
    <property type="taxonomic scope" value="Eukaryota"/>
</dbReference>
<evidence type="ECO:0000256" key="6">
    <source>
        <dbReference type="SAM" id="Phobius"/>
    </source>
</evidence>
<dbReference type="Pfam" id="PF13886">
    <property type="entry name" value="TM7S3_TM198"/>
    <property type="match status" value="1"/>
</dbReference>
<keyword evidence="4 6" id="KW-0472">Membrane</keyword>
<keyword evidence="7" id="KW-0732">Signal</keyword>
<feature type="domain" description="TM7S3/TM198-like" evidence="8">
    <location>
        <begin position="133"/>
        <end position="336"/>
    </location>
</feature>
<evidence type="ECO:0000256" key="3">
    <source>
        <dbReference type="ARBA" id="ARBA00022989"/>
    </source>
</evidence>
<evidence type="ECO:0000313" key="9">
    <source>
        <dbReference type="EMBL" id="ERF73081.1"/>
    </source>
</evidence>
<feature type="transmembrane region" description="Helical" evidence="6">
    <location>
        <begin position="128"/>
        <end position="148"/>
    </location>
</feature>
<keyword evidence="2 6" id="KW-0812">Transmembrane</keyword>
<feature type="compositionally biased region" description="Polar residues" evidence="5">
    <location>
        <begin position="783"/>
        <end position="800"/>
    </location>
</feature>
<evidence type="ECO:0000259" key="8">
    <source>
        <dbReference type="Pfam" id="PF13886"/>
    </source>
</evidence>
<feature type="region of interest" description="Disordered" evidence="5">
    <location>
        <begin position="769"/>
        <end position="858"/>
    </location>
</feature>
<sequence length="1096" mass="118385">MRISIALIWPCAFVILCACTADVGPNAVARRQEVEATIPETSPSSTSNEPSETQETSTSRFSTSTGAATSAIDTGNAASSFSTSTSTNAVPSATSTVNGPVQTSSNVTDVAEGKHPGGLPLPPKITPVLSIAGVFLIVAGFTYTLIGIKNRWIQIFLSSAFLTSLSVTVLVVYVMNPPVRMAVQGAYLVAAFMTGVIFGAGSLIFKEVTEGLGCLLGGFCLSMWLLALRPGGTVSSTEGKVVLIAAFSTTVYALSFSRYTRPYGLIGATSFAGATAVALGLDCFSRAGLKEFWLYIWNLNDNLFPLNTNTYPITRGMRVELAFIVLICFLGVISQLKLWRVVKDRREKRDADRLENERERNQMEEAIGRRLEEGNERERAQWEAVYGDQEASKHTAAIDSGLETEEDNSLQKASVSVREVEGSSAPAEVMNDKDAAKIPVGVWQEKSSSSRPNPNSFQHAGDSLDDSTNAPNTVNTKEAELLHSPLSPILQRPFAISSAKKPGAHVRVEIISDDNENLMFTSLGDEDDMNPGGFYSKDSSLAATVDEEREELISLSYGQEHAIPFENKSAAEVDILPDVVITPFFDSLQPLEDVKASLADIPRSTADDSDPEEFQRPAVVSPEPQTSKALFPSNHNDARFKQATTSPHLRSSVPESRTDDSQAQDITPKSNEALSIDAVSNTESLTKGALDKVPSQLSHVVLSYRTNEWAKHISTADEPEFDKLEVSTEDAVAEVPAHLVEQPAPVHAEKVQRIAKTMAISPMLAQDESCAPAPSKLTPIVSGKSNASSSTVPSGRSSLDSPVHPDGFQASSSQLRQKSESAAGLTESASAASLLPPPGARALRSCSTSMPGHNLKTSPIDENVEAEFRVSASCGSLAPLAGSTLLAQRDSLLRNKHSFITKSTAMPPDITHAHPPFRSSSRLSLIEEAQPRSVSPLSNLDNVEAQEPLRSASRLTLLALNDDDMPLSQRKALMQQKPGTLLPETRLGAANNLDAHLPQWSSVAMTPQKRESMLATWRQSMRQEMALTSVPTEAVETRRAEMLIEKRQSKMSRDYSEATKVHQENAFAEAVRSGDMQDLHKEALRKMQANANKHIS</sequence>
<dbReference type="PROSITE" id="PS51257">
    <property type="entry name" value="PROKAR_LIPOPROTEIN"/>
    <property type="match status" value="1"/>
</dbReference>
<dbReference type="HOGENOM" id="CLU_003667_0_0_1"/>
<evidence type="ECO:0000256" key="7">
    <source>
        <dbReference type="SAM" id="SignalP"/>
    </source>
</evidence>
<organism evidence="9 10">
    <name type="scientific">Endocarpon pusillum (strain Z07020 / HMAS-L-300199)</name>
    <name type="common">Lichen-forming fungus</name>
    <dbReference type="NCBI Taxonomy" id="1263415"/>
    <lineage>
        <taxon>Eukaryota</taxon>
        <taxon>Fungi</taxon>
        <taxon>Dikarya</taxon>
        <taxon>Ascomycota</taxon>
        <taxon>Pezizomycotina</taxon>
        <taxon>Eurotiomycetes</taxon>
        <taxon>Chaetothyriomycetidae</taxon>
        <taxon>Verrucariales</taxon>
        <taxon>Verrucariaceae</taxon>
        <taxon>Endocarpon</taxon>
    </lineage>
</organism>
<feature type="transmembrane region" description="Helical" evidence="6">
    <location>
        <begin position="263"/>
        <end position="281"/>
    </location>
</feature>
<evidence type="ECO:0000256" key="5">
    <source>
        <dbReference type="SAM" id="MobiDB-lite"/>
    </source>
</evidence>
<feature type="compositionally biased region" description="Low complexity" evidence="5">
    <location>
        <begin position="36"/>
        <end position="59"/>
    </location>
</feature>